<dbReference type="KEGG" id="dmr:Deima_2875"/>
<keyword evidence="2" id="KW-0472">Membrane</keyword>
<reference evidence="3 4" key="1">
    <citation type="journal article" date="2011" name="Stand. Genomic Sci.">
        <title>Complete genome sequence of Deinococcus maricopensis type strain (LB-34).</title>
        <authorList>
            <person name="Pukall R."/>
            <person name="Zeytun A."/>
            <person name="Lucas S."/>
            <person name="Lapidus A."/>
            <person name="Hammon N."/>
            <person name="Deshpande S."/>
            <person name="Nolan M."/>
            <person name="Cheng J.F."/>
            <person name="Pitluck S."/>
            <person name="Liolios K."/>
            <person name="Pagani I."/>
            <person name="Mikhailova N."/>
            <person name="Ivanova N."/>
            <person name="Mavromatis K."/>
            <person name="Pati A."/>
            <person name="Tapia R."/>
            <person name="Han C."/>
            <person name="Goodwin L."/>
            <person name="Chen A."/>
            <person name="Palaniappan K."/>
            <person name="Land M."/>
            <person name="Hauser L."/>
            <person name="Chang Y.J."/>
            <person name="Jeffries C.D."/>
            <person name="Brambilla E.M."/>
            <person name="Rohde M."/>
            <person name="Goker M."/>
            <person name="Detter J.C."/>
            <person name="Woyke T."/>
            <person name="Bristow J."/>
            <person name="Eisen J.A."/>
            <person name="Markowitz V."/>
            <person name="Hugenholtz P."/>
            <person name="Kyrpides N.C."/>
            <person name="Klenk H.P."/>
        </authorList>
    </citation>
    <scope>NUCLEOTIDE SEQUENCE [LARGE SCALE GENOMIC DNA]</scope>
    <source>
        <strain evidence="4">DSM 21211 / LMG 22137 / NRRL B-23946 / LB-34</strain>
    </source>
</reference>
<feature type="transmembrane region" description="Helical" evidence="2">
    <location>
        <begin position="36"/>
        <end position="57"/>
    </location>
</feature>
<evidence type="ECO:0000256" key="2">
    <source>
        <dbReference type="SAM" id="Phobius"/>
    </source>
</evidence>
<keyword evidence="2" id="KW-0812">Transmembrane</keyword>
<accession>E8UBR5</accession>
<dbReference type="RefSeq" id="WP_013558008.1">
    <property type="nucleotide sequence ID" value="NC_014958.1"/>
</dbReference>
<dbReference type="STRING" id="709986.Deima_2875"/>
<feature type="compositionally biased region" description="Basic and acidic residues" evidence="1">
    <location>
        <begin position="117"/>
        <end position="135"/>
    </location>
</feature>
<dbReference type="Proteomes" id="UP000008635">
    <property type="component" value="Chromosome"/>
</dbReference>
<keyword evidence="2" id="KW-1133">Transmembrane helix</keyword>
<dbReference type="HOGENOM" id="CLU_1882329_0_0_0"/>
<dbReference type="EMBL" id="CP002454">
    <property type="protein sequence ID" value="ADV68504.1"/>
    <property type="molecule type" value="Genomic_DNA"/>
</dbReference>
<protein>
    <recommendedName>
        <fullName evidence="5">SHOCT domain-containing protein</fullName>
    </recommendedName>
</protein>
<evidence type="ECO:0000313" key="3">
    <source>
        <dbReference type="EMBL" id="ADV68504.1"/>
    </source>
</evidence>
<keyword evidence="4" id="KW-1185">Reference proteome</keyword>
<evidence type="ECO:0008006" key="5">
    <source>
        <dbReference type="Google" id="ProtNLM"/>
    </source>
</evidence>
<proteinExistence type="predicted"/>
<feature type="region of interest" description="Disordered" evidence="1">
    <location>
        <begin position="113"/>
        <end position="135"/>
    </location>
</feature>
<organism evidence="3 4">
    <name type="scientific">Deinococcus maricopensis (strain DSM 21211 / LMG 22137 / NRRL B-23946 / LB-34)</name>
    <dbReference type="NCBI Taxonomy" id="709986"/>
    <lineage>
        <taxon>Bacteria</taxon>
        <taxon>Thermotogati</taxon>
        <taxon>Deinococcota</taxon>
        <taxon>Deinococci</taxon>
        <taxon>Deinococcales</taxon>
        <taxon>Deinococcaceae</taxon>
        <taxon>Deinococcus</taxon>
    </lineage>
</organism>
<reference evidence="4" key="2">
    <citation type="submission" date="2011-01" db="EMBL/GenBank/DDBJ databases">
        <title>The complete genome of Deinococcus maricopensis DSM 21211.</title>
        <authorList>
            <consortium name="US DOE Joint Genome Institute (JGI-PGF)"/>
            <person name="Lucas S."/>
            <person name="Copeland A."/>
            <person name="Lapidus A."/>
            <person name="Goodwin L."/>
            <person name="Pitluck S."/>
            <person name="Kyrpides N."/>
            <person name="Mavromatis K."/>
            <person name="Pagani I."/>
            <person name="Ivanova N."/>
            <person name="Ovchinnikova G."/>
            <person name="Zeytun A."/>
            <person name="Detter J.C."/>
            <person name="Han C."/>
            <person name="Land M."/>
            <person name="Hauser L."/>
            <person name="Markowitz V."/>
            <person name="Cheng J.-F."/>
            <person name="Hugenholtz P."/>
            <person name="Woyke T."/>
            <person name="Wu D."/>
            <person name="Pukall R."/>
            <person name="Gehrich-Schroeter G."/>
            <person name="Brambilla E."/>
            <person name="Klenk H.-P."/>
            <person name="Eisen J.A."/>
        </authorList>
    </citation>
    <scope>NUCLEOTIDE SEQUENCE [LARGE SCALE GENOMIC DNA]</scope>
    <source>
        <strain evidence="4">DSM 21211 / LMG 22137 / NRRL B-23946 / LB-34</strain>
    </source>
</reference>
<evidence type="ECO:0000313" key="4">
    <source>
        <dbReference type="Proteomes" id="UP000008635"/>
    </source>
</evidence>
<gene>
    <name evidence="3" type="ordered locus">Deima_2875</name>
</gene>
<dbReference type="OrthoDB" id="73691at2"/>
<dbReference type="AlphaFoldDB" id="E8UBR5"/>
<evidence type="ECO:0000256" key="1">
    <source>
        <dbReference type="SAM" id="MobiDB-lite"/>
    </source>
</evidence>
<name>E8UBR5_DEIML</name>
<sequence length="135" mass="14443">MDVIINNPADAATPVYTPYAAAPAPYGYGGPTGPGWGHHGGGGFWVVFAVIAVVVIARARRRAWMGGGGPGRDRGAPWRRAARHMPGALFGEHALNIARERLARGEISASEYATIRDTLRQEEPERPADVDTDRA</sequence>